<feature type="non-terminal residue" evidence="2">
    <location>
        <position position="59"/>
    </location>
</feature>
<dbReference type="AlphaFoldDB" id="A0A382BKY5"/>
<proteinExistence type="predicted"/>
<keyword evidence="1" id="KW-0472">Membrane</keyword>
<accession>A0A382BKY5</accession>
<dbReference type="Gene3D" id="1.20.58.1610">
    <property type="entry name" value="NADH:ubiquinone/plastoquinone oxidoreductase, chain 3"/>
    <property type="match status" value="1"/>
</dbReference>
<dbReference type="InterPro" id="IPR038430">
    <property type="entry name" value="NDAH_ubi_oxred_su3_sf"/>
</dbReference>
<name>A0A382BKY5_9ZZZZ</name>
<keyword evidence="1" id="KW-0812">Transmembrane</keyword>
<evidence type="ECO:0008006" key="3">
    <source>
        <dbReference type="Google" id="ProtNLM"/>
    </source>
</evidence>
<gene>
    <name evidence="2" type="ORF">METZ01_LOCUS167322</name>
</gene>
<sequence length="59" mass="6506">MDTYSDYAFFGTLLVIGTILGIAPVVAPLFLAPRSRGRKTLDTYECGVDTEGSAWMRFD</sequence>
<evidence type="ECO:0000313" key="2">
    <source>
        <dbReference type="EMBL" id="SVB14468.1"/>
    </source>
</evidence>
<evidence type="ECO:0000256" key="1">
    <source>
        <dbReference type="SAM" id="Phobius"/>
    </source>
</evidence>
<feature type="transmembrane region" description="Helical" evidence="1">
    <location>
        <begin position="6"/>
        <end position="31"/>
    </location>
</feature>
<keyword evidence="1" id="KW-1133">Transmembrane helix</keyword>
<reference evidence="2" key="1">
    <citation type="submission" date="2018-05" db="EMBL/GenBank/DDBJ databases">
        <authorList>
            <person name="Lanie J.A."/>
            <person name="Ng W.-L."/>
            <person name="Kazmierczak K.M."/>
            <person name="Andrzejewski T.M."/>
            <person name="Davidsen T.M."/>
            <person name="Wayne K.J."/>
            <person name="Tettelin H."/>
            <person name="Glass J.I."/>
            <person name="Rusch D."/>
            <person name="Podicherti R."/>
            <person name="Tsui H.-C.T."/>
            <person name="Winkler M.E."/>
        </authorList>
    </citation>
    <scope>NUCLEOTIDE SEQUENCE</scope>
</reference>
<dbReference type="EMBL" id="UINC01030301">
    <property type="protein sequence ID" value="SVB14468.1"/>
    <property type="molecule type" value="Genomic_DNA"/>
</dbReference>
<protein>
    <recommendedName>
        <fullName evidence="3">NADH-quinone oxidoreductase subunit A</fullName>
    </recommendedName>
</protein>
<organism evidence="2">
    <name type="scientific">marine metagenome</name>
    <dbReference type="NCBI Taxonomy" id="408172"/>
    <lineage>
        <taxon>unclassified sequences</taxon>
        <taxon>metagenomes</taxon>
        <taxon>ecological metagenomes</taxon>
    </lineage>
</organism>